<dbReference type="Proteomes" id="UP000346198">
    <property type="component" value="Unassembled WGS sequence"/>
</dbReference>
<gene>
    <name evidence="4" type="primary">prsA1_2</name>
    <name evidence="4" type="ORF">SCARR_02823</name>
</gene>
<dbReference type="RefSeq" id="WP_136062274.1">
    <property type="nucleotide sequence ID" value="NZ_CAAHFH010000002.1"/>
</dbReference>
<dbReference type="InterPro" id="IPR000297">
    <property type="entry name" value="PPIase_PpiC"/>
</dbReference>
<protein>
    <submittedName>
        <fullName evidence="4">Foldase protein PrsA 1</fullName>
    </submittedName>
</protein>
<evidence type="ECO:0000256" key="1">
    <source>
        <dbReference type="PROSITE-ProRule" id="PRU00278"/>
    </source>
</evidence>
<dbReference type="PANTHER" id="PTHR47245">
    <property type="entry name" value="PEPTIDYLPROLYL ISOMERASE"/>
    <property type="match status" value="1"/>
</dbReference>
<keyword evidence="1" id="KW-0697">Rotamase</keyword>
<dbReference type="SUPFAM" id="SSF54534">
    <property type="entry name" value="FKBP-like"/>
    <property type="match status" value="1"/>
</dbReference>
<accession>A0A6C2UNZ1</accession>
<dbReference type="AlphaFoldDB" id="A0A6C2UNZ1"/>
<dbReference type="GO" id="GO:0003755">
    <property type="term" value="F:peptidyl-prolyl cis-trans isomerase activity"/>
    <property type="evidence" value="ECO:0007669"/>
    <property type="project" value="UniProtKB-KW"/>
</dbReference>
<evidence type="ECO:0000313" key="4">
    <source>
        <dbReference type="EMBL" id="VGO20756.1"/>
    </source>
</evidence>
<keyword evidence="1" id="KW-0413">Isomerase</keyword>
<evidence type="ECO:0000256" key="2">
    <source>
        <dbReference type="SAM" id="Coils"/>
    </source>
</evidence>
<dbReference type="Pfam" id="PF13145">
    <property type="entry name" value="Rotamase_2"/>
    <property type="match status" value="1"/>
</dbReference>
<feature type="coiled-coil region" evidence="2">
    <location>
        <begin position="153"/>
        <end position="180"/>
    </location>
</feature>
<dbReference type="EMBL" id="CAAHFH010000002">
    <property type="protein sequence ID" value="VGO20756.1"/>
    <property type="molecule type" value="Genomic_DNA"/>
</dbReference>
<reference evidence="4 5" key="1">
    <citation type="submission" date="2019-04" db="EMBL/GenBank/DDBJ databases">
        <authorList>
            <person name="Van Vliet M D."/>
        </authorList>
    </citation>
    <scope>NUCLEOTIDE SEQUENCE [LARGE SCALE GENOMIC DNA]</scope>
    <source>
        <strain evidence="4 5">F21</strain>
    </source>
</reference>
<name>A0A6C2UNZ1_9BACT</name>
<dbReference type="Gene3D" id="3.10.50.40">
    <property type="match status" value="1"/>
</dbReference>
<dbReference type="InterPro" id="IPR046357">
    <property type="entry name" value="PPIase_dom_sf"/>
</dbReference>
<dbReference type="PROSITE" id="PS50198">
    <property type="entry name" value="PPIC_PPIASE_2"/>
    <property type="match status" value="1"/>
</dbReference>
<dbReference type="InterPro" id="IPR050245">
    <property type="entry name" value="PrsA_foldase"/>
</dbReference>
<keyword evidence="5" id="KW-1185">Reference proteome</keyword>
<evidence type="ECO:0000259" key="3">
    <source>
        <dbReference type="PROSITE" id="PS50198"/>
    </source>
</evidence>
<proteinExistence type="predicted"/>
<feature type="domain" description="PpiC" evidence="3">
    <location>
        <begin position="143"/>
        <end position="256"/>
    </location>
</feature>
<sequence length="323" mass="35510">MSVHFSQKVIGVCSAAALLLGSSCSKQEAPAGLPADAVAMIGDRIIMPDDLAVEAERRMESGLPALAPAELLNRMMLRESMLMKSRETGLENDPEIQREIERLLVARLRDRELPALLDSVAVSEGEVEQAYRERIADFTTPALDRLAMLHLAIEKNASEAKRAEIRARMAEARRLAVEQRGSAALPLAKGFDQLSIQYSDDAVSRYRGGDLGWIDERKGLARIPDEVVQAAQRLPVGELSEIIAAGPGLFLVMRTDERPSTVKPFEQARPLLQKRLVAAKRDALEERYYMECLEAAGPRINQVVLATLAAPKEDAPVKFANGF</sequence>
<dbReference type="PANTHER" id="PTHR47245:SF2">
    <property type="entry name" value="PEPTIDYL-PROLYL CIS-TRANS ISOMERASE HP_0175-RELATED"/>
    <property type="match status" value="1"/>
</dbReference>
<evidence type="ECO:0000313" key="5">
    <source>
        <dbReference type="Proteomes" id="UP000346198"/>
    </source>
</evidence>
<keyword evidence="2" id="KW-0175">Coiled coil</keyword>
<organism evidence="4 5">
    <name type="scientific">Pontiella sulfatireligans</name>
    <dbReference type="NCBI Taxonomy" id="2750658"/>
    <lineage>
        <taxon>Bacteria</taxon>
        <taxon>Pseudomonadati</taxon>
        <taxon>Kiritimatiellota</taxon>
        <taxon>Kiritimatiellia</taxon>
        <taxon>Kiritimatiellales</taxon>
        <taxon>Pontiellaceae</taxon>
        <taxon>Pontiella</taxon>
    </lineage>
</organism>